<evidence type="ECO:0000313" key="8">
    <source>
        <dbReference type="Proteomes" id="UP001591681"/>
    </source>
</evidence>
<protein>
    <recommendedName>
        <fullName evidence="6">Ig-like domain-containing protein</fullName>
    </recommendedName>
</protein>
<name>A0ABD1KF83_9TELE</name>
<gene>
    <name evidence="7" type="ORF">ACEWY4_007066</name>
</gene>
<dbReference type="SUPFAM" id="SSF48726">
    <property type="entry name" value="Immunoglobulin"/>
    <property type="match status" value="4"/>
</dbReference>
<dbReference type="SMART" id="SM00409">
    <property type="entry name" value="IG"/>
    <property type="match status" value="2"/>
</dbReference>
<dbReference type="PANTHER" id="PTHR19367:SF18">
    <property type="entry name" value="T CELL RECEPTOR ALPHA VARIABLE 16"/>
    <property type="match status" value="1"/>
</dbReference>
<comment type="caution">
    <text evidence="7">The sequence shown here is derived from an EMBL/GenBank/DDBJ whole genome shotgun (WGS) entry which is preliminary data.</text>
</comment>
<keyword evidence="8" id="KW-1185">Reference proteome</keyword>
<keyword evidence="5" id="KW-0391">Immunity</keyword>
<keyword evidence="2" id="KW-1064">Adaptive immunity</keyword>
<accession>A0ABD1KF83</accession>
<organism evidence="7 8">
    <name type="scientific">Coilia grayii</name>
    <name type="common">Gray's grenadier anchovy</name>
    <dbReference type="NCBI Taxonomy" id="363190"/>
    <lineage>
        <taxon>Eukaryota</taxon>
        <taxon>Metazoa</taxon>
        <taxon>Chordata</taxon>
        <taxon>Craniata</taxon>
        <taxon>Vertebrata</taxon>
        <taxon>Euteleostomi</taxon>
        <taxon>Actinopterygii</taxon>
        <taxon>Neopterygii</taxon>
        <taxon>Teleostei</taxon>
        <taxon>Clupei</taxon>
        <taxon>Clupeiformes</taxon>
        <taxon>Clupeoidei</taxon>
        <taxon>Engraulidae</taxon>
        <taxon>Coilinae</taxon>
        <taxon>Coilia</taxon>
    </lineage>
</organism>
<dbReference type="PANTHER" id="PTHR19367">
    <property type="entry name" value="T-CELL RECEPTOR ALPHA CHAIN V REGION"/>
    <property type="match status" value="1"/>
</dbReference>
<dbReference type="InterPro" id="IPR051287">
    <property type="entry name" value="TCR_variable_region"/>
</dbReference>
<dbReference type="PROSITE" id="PS50835">
    <property type="entry name" value="IG_LIKE"/>
    <property type="match status" value="2"/>
</dbReference>
<dbReference type="InterPro" id="IPR036179">
    <property type="entry name" value="Ig-like_dom_sf"/>
</dbReference>
<keyword evidence="3" id="KW-0675">Receptor</keyword>
<dbReference type="Pfam" id="PF07686">
    <property type="entry name" value="V-set"/>
    <property type="match status" value="2"/>
</dbReference>
<dbReference type="InterPro" id="IPR007110">
    <property type="entry name" value="Ig-like_dom"/>
</dbReference>
<dbReference type="SMART" id="SM00406">
    <property type="entry name" value="IGv"/>
    <property type="match status" value="3"/>
</dbReference>
<dbReference type="InterPro" id="IPR003599">
    <property type="entry name" value="Ig_sub"/>
</dbReference>
<reference evidence="7 8" key="1">
    <citation type="submission" date="2024-09" db="EMBL/GenBank/DDBJ databases">
        <title>A chromosome-level genome assembly of Gray's grenadier anchovy, Coilia grayii.</title>
        <authorList>
            <person name="Fu Z."/>
        </authorList>
    </citation>
    <scope>NUCLEOTIDE SEQUENCE [LARGE SCALE GENOMIC DNA]</scope>
    <source>
        <strain evidence="7">G4</strain>
        <tissue evidence="7">Muscle</tissue>
    </source>
</reference>
<proteinExistence type="predicted"/>
<dbReference type="Gene3D" id="2.60.40.10">
    <property type="entry name" value="Immunoglobulins"/>
    <property type="match status" value="4"/>
</dbReference>
<evidence type="ECO:0000313" key="7">
    <source>
        <dbReference type="EMBL" id="KAL2097859.1"/>
    </source>
</evidence>
<evidence type="ECO:0000259" key="6">
    <source>
        <dbReference type="PROSITE" id="PS50835"/>
    </source>
</evidence>
<evidence type="ECO:0000256" key="2">
    <source>
        <dbReference type="ARBA" id="ARBA00023130"/>
    </source>
</evidence>
<dbReference type="AlphaFoldDB" id="A0ABD1KF83"/>
<evidence type="ECO:0000256" key="3">
    <source>
        <dbReference type="ARBA" id="ARBA00023170"/>
    </source>
</evidence>
<dbReference type="GO" id="GO:0042101">
    <property type="term" value="C:T cell receptor complex"/>
    <property type="evidence" value="ECO:0007669"/>
    <property type="project" value="UniProtKB-KW"/>
</dbReference>
<dbReference type="Proteomes" id="UP001591681">
    <property type="component" value="Unassembled WGS sequence"/>
</dbReference>
<dbReference type="InterPro" id="IPR013106">
    <property type="entry name" value="Ig_V-set"/>
</dbReference>
<keyword evidence="4" id="KW-0393">Immunoglobulin domain</keyword>
<evidence type="ECO:0000256" key="1">
    <source>
        <dbReference type="ARBA" id="ARBA00022729"/>
    </source>
</evidence>
<feature type="domain" description="Ig-like" evidence="6">
    <location>
        <begin position="226"/>
        <end position="337"/>
    </location>
</feature>
<sequence length="356" mass="39907">MQSFLCYIFEHGALSQEVPRLTPSIDKESKRVFLELSSAEVSDSAVYYCALVPTVTGTPTLLCKNLTHGERDESRANVITSLDSDKNVLEGAKVTLSCNYSGYIDSIQWYHQYLRSKPEFILFVTESNSTGEVPSRMSSYINKDKHVFLDISSAEVSDSALYYCALVPTYPNSIPEFLYYIFEHGTPSEEVPRLTPSIDKESKRVFLELSSAEVSDSAVYYCALVPTVTGTPTLLCKNLTHGERDESRANVITSLDSDKNVLEGAKVTLSCNYSGSIWSIQWYRQYRITKPEFILFVMESNSTGEVPSRMSSYINKDKHVFLEISSAEVSDSALYYCALVPTVTGNTQTCYKNIRT</sequence>
<dbReference type="GO" id="GO:0002250">
    <property type="term" value="P:adaptive immune response"/>
    <property type="evidence" value="ECO:0007669"/>
    <property type="project" value="UniProtKB-KW"/>
</dbReference>
<keyword evidence="1" id="KW-0732">Signal</keyword>
<evidence type="ECO:0000256" key="4">
    <source>
        <dbReference type="ARBA" id="ARBA00023319"/>
    </source>
</evidence>
<feature type="domain" description="Ig-like" evidence="6">
    <location>
        <begin position="53"/>
        <end position="164"/>
    </location>
</feature>
<dbReference type="EMBL" id="JBHFQA010000006">
    <property type="protein sequence ID" value="KAL2097859.1"/>
    <property type="molecule type" value="Genomic_DNA"/>
</dbReference>
<keyword evidence="5" id="KW-1279">T cell receptor</keyword>
<dbReference type="InterPro" id="IPR013783">
    <property type="entry name" value="Ig-like_fold"/>
</dbReference>
<evidence type="ECO:0000256" key="5">
    <source>
        <dbReference type="ARBA" id="ARBA00043266"/>
    </source>
</evidence>
<dbReference type="CDD" id="cd00099">
    <property type="entry name" value="IgV"/>
    <property type="match status" value="1"/>
</dbReference>